<evidence type="ECO:0000259" key="1">
    <source>
        <dbReference type="SMART" id="SM00873"/>
    </source>
</evidence>
<dbReference type="Proteomes" id="UP000614200">
    <property type="component" value="Unassembled WGS sequence"/>
</dbReference>
<organism evidence="2 3">
    <name type="scientific">Fusibacter ferrireducens</name>
    <dbReference type="NCBI Taxonomy" id="2785058"/>
    <lineage>
        <taxon>Bacteria</taxon>
        <taxon>Bacillati</taxon>
        <taxon>Bacillota</taxon>
        <taxon>Clostridia</taxon>
        <taxon>Eubacteriales</taxon>
        <taxon>Eubacteriales Family XII. Incertae Sedis</taxon>
        <taxon>Fusibacter</taxon>
    </lineage>
</organism>
<proteinExistence type="predicted"/>
<dbReference type="Gene3D" id="3.50.40.10">
    <property type="entry name" value="Phenylalanyl-trna Synthetase, Chain B, domain 3"/>
    <property type="match status" value="1"/>
</dbReference>
<evidence type="ECO:0000313" key="2">
    <source>
        <dbReference type="EMBL" id="MBF4695025.1"/>
    </source>
</evidence>
<gene>
    <name evidence="2" type="ORF">ISU02_18145</name>
</gene>
<dbReference type="Pfam" id="PF03483">
    <property type="entry name" value="B3_4"/>
    <property type="match status" value="1"/>
</dbReference>
<dbReference type="PANTHER" id="PTHR39209">
    <property type="match status" value="1"/>
</dbReference>
<reference evidence="2 3" key="1">
    <citation type="submission" date="2020-11" db="EMBL/GenBank/DDBJ databases">
        <title>Fusibacter basophilias sp. nov.</title>
        <authorList>
            <person name="Qiu D."/>
        </authorList>
    </citation>
    <scope>NUCLEOTIDE SEQUENCE [LARGE SCALE GENOMIC DNA]</scope>
    <source>
        <strain evidence="2 3">Q10-2</strain>
    </source>
</reference>
<dbReference type="SUPFAM" id="SSF56037">
    <property type="entry name" value="PheT/TilS domain"/>
    <property type="match status" value="1"/>
</dbReference>
<name>A0ABR9ZYR0_9FIRM</name>
<dbReference type="EMBL" id="JADKNH010000012">
    <property type="protein sequence ID" value="MBF4695025.1"/>
    <property type="molecule type" value="Genomic_DNA"/>
</dbReference>
<accession>A0ABR9ZYR0</accession>
<dbReference type="InterPro" id="IPR005146">
    <property type="entry name" value="B3/B4_tRNA-bd"/>
</dbReference>
<comment type="caution">
    <text evidence="2">The sequence shown here is derived from an EMBL/GenBank/DDBJ whole genome shotgun (WGS) entry which is preliminary data.</text>
</comment>
<sequence>MIKIIISDEMKQACPNVVLGCIQAKVNVGKSDDKLVSALCERVGSVKQAWVLDDVASIAEIKASREAYKKLGKSPSRYRVSSEALFRRILSDKSLYFVNNVVDINNVISLKSRHSVGSYNIQNIEGDITFSVAEDGAEYQGIGKGTLNIEKLPTLKDDRGYFGSPTSDSQRAMVSEDVQEIIMCIYGFAGSEGMEATIEYAVDMLREHADAKDIETEMIFA</sequence>
<protein>
    <recommendedName>
        <fullName evidence="1">B3/B4 tRNA-binding domain-containing protein</fullName>
    </recommendedName>
</protein>
<dbReference type="PANTHER" id="PTHR39209:SF2">
    <property type="entry name" value="CYTOPLASMIC PROTEIN"/>
    <property type="match status" value="1"/>
</dbReference>
<evidence type="ECO:0000313" key="3">
    <source>
        <dbReference type="Proteomes" id="UP000614200"/>
    </source>
</evidence>
<dbReference type="SMART" id="SM00873">
    <property type="entry name" value="B3_4"/>
    <property type="match status" value="1"/>
</dbReference>
<dbReference type="RefSeq" id="WP_194703265.1">
    <property type="nucleotide sequence ID" value="NZ_JADKNH010000012.1"/>
</dbReference>
<keyword evidence="3" id="KW-1185">Reference proteome</keyword>
<dbReference type="InterPro" id="IPR020825">
    <property type="entry name" value="Phe-tRNA_synthase-like_B3/B4"/>
</dbReference>
<feature type="domain" description="B3/B4 tRNA-binding" evidence="1">
    <location>
        <begin position="62"/>
        <end position="210"/>
    </location>
</feature>